<evidence type="ECO:0000313" key="1">
    <source>
        <dbReference type="EMBL" id="GAH97603.1"/>
    </source>
</evidence>
<gene>
    <name evidence="1" type="ORF">S03H2_70871</name>
</gene>
<accession>X1LU08</accession>
<protein>
    <recommendedName>
        <fullName evidence="2">2-hydroxyglutaryl-CoA dehydratase</fullName>
    </recommendedName>
</protein>
<reference evidence="1" key="1">
    <citation type="journal article" date="2014" name="Front. Microbiol.">
        <title>High frequency of phylogenetically diverse reductive dehalogenase-homologous genes in deep subseafloor sedimentary metagenomes.</title>
        <authorList>
            <person name="Kawai M."/>
            <person name="Futagami T."/>
            <person name="Toyoda A."/>
            <person name="Takaki Y."/>
            <person name="Nishi S."/>
            <person name="Hori S."/>
            <person name="Arai W."/>
            <person name="Tsubouchi T."/>
            <person name="Morono Y."/>
            <person name="Uchiyama I."/>
            <person name="Ito T."/>
            <person name="Fujiyama A."/>
            <person name="Inagaki F."/>
            <person name="Takami H."/>
        </authorList>
    </citation>
    <scope>NUCLEOTIDE SEQUENCE</scope>
    <source>
        <strain evidence="1">Expedition CK06-06</strain>
    </source>
</reference>
<dbReference type="EMBL" id="BARU01047235">
    <property type="protein sequence ID" value="GAH97603.1"/>
    <property type="molecule type" value="Genomic_DNA"/>
</dbReference>
<sequence length="53" mass="6003">KFLGFEISDKDIKCTSFQCQGCPNHCEVIEAKIDGKIVARWGDRCGKWSNLNL</sequence>
<feature type="non-terminal residue" evidence="1">
    <location>
        <position position="1"/>
    </location>
</feature>
<proteinExistence type="predicted"/>
<name>X1LU08_9ZZZZ</name>
<comment type="caution">
    <text evidence="1">The sequence shown here is derived from an EMBL/GenBank/DDBJ whole genome shotgun (WGS) entry which is preliminary data.</text>
</comment>
<dbReference type="AlphaFoldDB" id="X1LU08"/>
<evidence type="ECO:0008006" key="2">
    <source>
        <dbReference type="Google" id="ProtNLM"/>
    </source>
</evidence>
<organism evidence="1">
    <name type="scientific">marine sediment metagenome</name>
    <dbReference type="NCBI Taxonomy" id="412755"/>
    <lineage>
        <taxon>unclassified sequences</taxon>
        <taxon>metagenomes</taxon>
        <taxon>ecological metagenomes</taxon>
    </lineage>
</organism>